<proteinExistence type="predicted"/>
<accession>M2ZYU6</accession>
<dbReference type="RefSeq" id="XP_007924743.1">
    <property type="nucleotide sequence ID" value="XM_007926552.1"/>
</dbReference>
<reference evidence="2 3" key="1">
    <citation type="journal article" date="2012" name="PLoS Pathog.">
        <title>Diverse lifestyles and strategies of plant pathogenesis encoded in the genomes of eighteen Dothideomycetes fungi.</title>
        <authorList>
            <person name="Ohm R.A."/>
            <person name="Feau N."/>
            <person name="Henrissat B."/>
            <person name="Schoch C.L."/>
            <person name="Horwitz B.A."/>
            <person name="Barry K.W."/>
            <person name="Condon B.J."/>
            <person name="Copeland A.C."/>
            <person name="Dhillon B."/>
            <person name="Glaser F."/>
            <person name="Hesse C.N."/>
            <person name="Kosti I."/>
            <person name="LaButti K."/>
            <person name="Lindquist E.A."/>
            <person name="Lucas S."/>
            <person name="Salamov A.A."/>
            <person name="Bradshaw R.E."/>
            <person name="Ciuffetti L."/>
            <person name="Hamelin R.C."/>
            <person name="Kema G.H.J."/>
            <person name="Lawrence C."/>
            <person name="Scott J.A."/>
            <person name="Spatafora J.W."/>
            <person name="Turgeon B.G."/>
            <person name="de Wit P.J.G.M."/>
            <person name="Zhong S."/>
            <person name="Goodwin S.B."/>
            <person name="Grigoriev I.V."/>
        </authorList>
    </citation>
    <scope>NUCLEOTIDE SEQUENCE [LARGE SCALE GENOMIC DNA]</scope>
    <source>
        <strain evidence="2 3">CIRAD86</strain>
    </source>
</reference>
<dbReference type="HOGENOM" id="CLU_1768913_0_0_1"/>
<keyword evidence="3" id="KW-1185">Reference proteome</keyword>
<dbReference type="EMBL" id="KB446557">
    <property type="protein sequence ID" value="EME84119.1"/>
    <property type="molecule type" value="Genomic_DNA"/>
</dbReference>
<evidence type="ECO:0000313" key="3">
    <source>
        <dbReference type="Proteomes" id="UP000016932"/>
    </source>
</evidence>
<evidence type="ECO:0000313" key="2">
    <source>
        <dbReference type="EMBL" id="EME84119.1"/>
    </source>
</evidence>
<protein>
    <submittedName>
        <fullName evidence="2">Uncharacterized protein</fullName>
    </submittedName>
</protein>
<organism evidence="2 3">
    <name type="scientific">Pseudocercospora fijiensis (strain CIRAD86)</name>
    <name type="common">Black leaf streak disease fungus</name>
    <name type="synonym">Mycosphaerella fijiensis</name>
    <dbReference type="NCBI Taxonomy" id="383855"/>
    <lineage>
        <taxon>Eukaryota</taxon>
        <taxon>Fungi</taxon>
        <taxon>Dikarya</taxon>
        <taxon>Ascomycota</taxon>
        <taxon>Pezizomycotina</taxon>
        <taxon>Dothideomycetes</taxon>
        <taxon>Dothideomycetidae</taxon>
        <taxon>Mycosphaerellales</taxon>
        <taxon>Mycosphaerellaceae</taxon>
        <taxon>Pseudocercospora</taxon>
    </lineage>
</organism>
<dbReference type="GeneID" id="19337198"/>
<sequence length="147" mass="15942">MDDVHMQPMRRVSRETILVPPTRSDSASVPPEALSKSHATQAPTLARITFSPFSNIINAAVAPKPSVNRVDATQEPREQHVSFMSGGIGHRPSLPRLNTFDSALNQRSSMLSITSAGEEVLGAWADLGGGRDCLRTKRKTPETLPTQ</sequence>
<feature type="region of interest" description="Disordered" evidence="1">
    <location>
        <begin position="21"/>
        <end position="40"/>
    </location>
</feature>
<dbReference type="OrthoDB" id="5244050at2759"/>
<dbReference type="VEuPathDB" id="FungiDB:MYCFIDRAFT_210791"/>
<gene>
    <name evidence="2" type="ORF">MYCFIDRAFT_210791</name>
</gene>
<evidence type="ECO:0000256" key="1">
    <source>
        <dbReference type="SAM" id="MobiDB-lite"/>
    </source>
</evidence>
<dbReference type="STRING" id="383855.M2ZYU6"/>
<dbReference type="Proteomes" id="UP000016932">
    <property type="component" value="Unassembled WGS sequence"/>
</dbReference>
<dbReference type="AlphaFoldDB" id="M2ZYU6"/>
<dbReference type="KEGG" id="pfj:MYCFIDRAFT_210791"/>
<name>M2ZYU6_PSEFD</name>